<proteinExistence type="predicted"/>
<dbReference type="Proteomes" id="UP000019488">
    <property type="component" value="Unassembled WGS sequence"/>
</dbReference>
<keyword evidence="4" id="KW-1185">Reference proteome</keyword>
<dbReference type="eggNOG" id="ENOG5030BCI">
    <property type="taxonomic scope" value="Bacteria"/>
</dbReference>
<organism evidence="1 3">
    <name type="scientific">Lentilactobacillus farraginis DSM 18382 = JCM 14108</name>
    <dbReference type="NCBI Taxonomy" id="1423743"/>
    <lineage>
        <taxon>Bacteria</taxon>
        <taxon>Bacillati</taxon>
        <taxon>Bacillota</taxon>
        <taxon>Bacilli</taxon>
        <taxon>Lactobacillales</taxon>
        <taxon>Lactobacillaceae</taxon>
        <taxon>Lentilactobacillus</taxon>
    </lineage>
</organism>
<sequence>MLSLTISFGTMNALPAQAKKTPKIKIVRLHKMPKSFWGTWHYYDQYRHQFANLRVAPTAVQENQNRISGKNLVIQKIKMAGHVQYSFFSKKQTDDCAGFALYHKGKVRVNGHYHQAIILARQAAFLPFKTKARVTVPKAEQY</sequence>
<evidence type="ECO:0000313" key="3">
    <source>
        <dbReference type="Proteomes" id="UP000019488"/>
    </source>
</evidence>
<dbReference type="AlphaFoldDB" id="X0PA14"/>
<reference evidence="1" key="1">
    <citation type="journal article" date="2014" name="Genome Announc.">
        <title>Draft Genome Sequences of Two Lactobacillus Strains, L. farraginis JCM 14108T and L. composti JCM 14202T, Isolated from Compost of Distilled Shochu Residue.</title>
        <authorList>
            <person name="Yuki M."/>
            <person name="Oshima K."/>
            <person name="Suda W."/>
            <person name="Kitahara M."/>
            <person name="Kitamura K."/>
            <person name="Iida T."/>
            <person name="Hattori M."/>
            <person name="Ohkuma M."/>
        </authorList>
    </citation>
    <scope>NUCLEOTIDE SEQUENCE [LARGE SCALE GENOMIC DNA]</scope>
    <source>
        <strain evidence="1">JCM 14108</strain>
    </source>
</reference>
<evidence type="ECO:0000313" key="1">
    <source>
        <dbReference type="EMBL" id="GAF36169.1"/>
    </source>
</evidence>
<protein>
    <submittedName>
        <fullName evidence="1">Uncharacterized protein</fullName>
    </submittedName>
</protein>
<reference evidence="2 4" key="2">
    <citation type="journal article" date="2015" name="Genome Announc.">
        <title>Expanding the biotechnology potential of lactobacilli through comparative genomics of 213 strains and associated genera.</title>
        <authorList>
            <person name="Sun Z."/>
            <person name="Harris H.M."/>
            <person name="McCann A."/>
            <person name="Guo C."/>
            <person name="Argimon S."/>
            <person name="Zhang W."/>
            <person name="Yang X."/>
            <person name="Jeffery I.B."/>
            <person name="Cooney J.C."/>
            <person name="Kagawa T.F."/>
            <person name="Liu W."/>
            <person name="Song Y."/>
            <person name="Salvetti E."/>
            <person name="Wrobel A."/>
            <person name="Rasinkangas P."/>
            <person name="Parkhill J."/>
            <person name="Rea M.C."/>
            <person name="O'Sullivan O."/>
            <person name="Ritari J."/>
            <person name="Douillard F.P."/>
            <person name="Paul Ross R."/>
            <person name="Yang R."/>
            <person name="Briner A.E."/>
            <person name="Felis G.E."/>
            <person name="de Vos W.M."/>
            <person name="Barrangou R."/>
            <person name="Klaenhammer T.R."/>
            <person name="Caufield P.W."/>
            <person name="Cui Y."/>
            <person name="Zhang H."/>
            <person name="O'Toole P.W."/>
        </authorList>
    </citation>
    <scope>NUCLEOTIDE SEQUENCE [LARGE SCALE GENOMIC DNA]</scope>
    <source>
        <strain evidence="2 4">DSM 18382</strain>
    </source>
</reference>
<accession>X0PA14</accession>
<comment type="caution">
    <text evidence="1">The sequence shown here is derived from an EMBL/GenBank/DDBJ whole genome shotgun (WGS) entry which is preliminary data.</text>
</comment>
<evidence type="ECO:0000313" key="2">
    <source>
        <dbReference type="EMBL" id="KRM01792.1"/>
    </source>
</evidence>
<dbReference type="EMBL" id="AZFY01000148">
    <property type="protein sequence ID" value="KRM01792.1"/>
    <property type="molecule type" value="Genomic_DNA"/>
</dbReference>
<gene>
    <name evidence="2" type="ORF">FD41_GL001503</name>
    <name evidence="1" type="ORF">JCM14108_1121</name>
</gene>
<dbReference type="Proteomes" id="UP000051966">
    <property type="component" value="Unassembled WGS sequence"/>
</dbReference>
<dbReference type="EMBL" id="BAKI01000008">
    <property type="protein sequence ID" value="GAF36169.1"/>
    <property type="molecule type" value="Genomic_DNA"/>
</dbReference>
<name>X0PA14_9LACO</name>
<evidence type="ECO:0000313" key="4">
    <source>
        <dbReference type="Proteomes" id="UP000051966"/>
    </source>
</evidence>
<dbReference type="PATRIC" id="fig|1423743.5.peg.1558"/>